<accession>U6K4W9</accession>
<dbReference type="InterPro" id="IPR027417">
    <property type="entry name" value="P-loop_NTPase"/>
</dbReference>
<feature type="domain" description="Dynein heavy chain AAA 5 extension" evidence="4">
    <location>
        <begin position="216"/>
        <end position="368"/>
    </location>
</feature>
<dbReference type="GO" id="GO:0030286">
    <property type="term" value="C:dynein complex"/>
    <property type="evidence" value="ECO:0007669"/>
    <property type="project" value="InterPro"/>
</dbReference>
<keyword evidence="2" id="KW-0732">Signal</keyword>
<evidence type="ECO:0000313" key="6">
    <source>
        <dbReference type="Proteomes" id="UP000030744"/>
    </source>
</evidence>
<organism evidence="5 6">
    <name type="scientific">Eimeria mitis</name>
    <dbReference type="NCBI Taxonomy" id="44415"/>
    <lineage>
        <taxon>Eukaryota</taxon>
        <taxon>Sar</taxon>
        <taxon>Alveolata</taxon>
        <taxon>Apicomplexa</taxon>
        <taxon>Conoidasida</taxon>
        <taxon>Coccidia</taxon>
        <taxon>Eucoccidiorida</taxon>
        <taxon>Eimeriorina</taxon>
        <taxon>Eimeriidae</taxon>
        <taxon>Eimeria</taxon>
    </lineage>
</organism>
<feature type="domain" description="Dynein heavy chain AAA module D4" evidence="3">
    <location>
        <begin position="794"/>
        <end position="914"/>
    </location>
</feature>
<feature type="compositionally biased region" description="Polar residues" evidence="1">
    <location>
        <begin position="53"/>
        <end position="64"/>
    </location>
</feature>
<dbReference type="GO" id="GO:0045505">
    <property type="term" value="F:dynein intermediate chain binding"/>
    <property type="evidence" value="ECO:0007669"/>
    <property type="project" value="InterPro"/>
</dbReference>
<proteinExistence type="predicted"/>
<dbReference type="SUPFAM" id="SSF52540">
    <property type="entry name" value="P-loop containing nucleoside triphosphate hydrolases"/>
    <property type="match status" value="1"/>
</dbReference>
<evidence type="ECO:0000259" key="3">
    <source>
        <dbReference type="Pfam" id="PF12780"/>
    </source>
</evidence>
<dbReference type="EMBL" id="HG684483">
    <property type="protein sequence ID" value="CDJ32744.1"/>
    <property type="molecule type" value="Genomic_DNA"/>
</dbReference>
<evidence type="ECO:0000259" key="4">
    <source>
        <dbReference type="Pfam" id="PF17852"/>
    </source>
</evidence>
<dbReference type="PANTHER" id="PTHR45703:SF36">
    <property type="entry name" value="DYNEIN HEAVY CHAIN, CYTOPLASMIC"/>
    <property type="match status" value="1"/>
</dbReference>
<protein>
    <submittedName>
        <fullName evidence="5">Uncharacterized protein</fullName>
    </submittedName>
</protein>
<reference evidence="5" key="2">
    <citation type="submission" date="2013-10" db="EMBL/GenBank/DDBJ databases">
        <authorList>
            <person name="Aslett M."/>
        </authorList>
    </citation>
    <scope>NUCLEOTIDE SEQUENCE [LARGE SCALE GENOMIC DNA]</scope>
    <source>
        <strain evidence="5">Houghton</strain>
    </source>
</reference>
<dbReference type="InterPro" id="IPR026983">
    <property type="entry name" value="DHC"/>
</dbReference>
<feature type="region of interest" description="Disordered" evidence="1">
    <location>
        <begin position="35"/>
        <end position="83"/>
    </location>
</feature>
<dbReference type="GeneID" id="25382191"/>
<dbReference type="OrthoDB" id="424310at2759"/>
<dbReference type="GO" id="GO:0051959">
    <property type="term" value="F:dynein light intermediate chain binding"/>
    <property type="evidence" value="ECO:0007669"/>
    <property type="project" value="InterPro"/>
</dbReference>
<dbReference type="RefSeq" id="XP_013355308.1">
    <property type="nucleotide sequence ID" value="XM_013499854.1"/>
</dbReference>
<evidence type="ECO:0000256" key="2">
    <source>
        <dbReference type="SAM" id="SignalP"/>
    </source>
</evidence>
<feature type="region of interest" description="Disordered" evidence="1">
    <location>
        <begin position="323"/>
        <end position="343"/>
    </location>
</feature>
<feature type="signal peptide" evidence="2">
    <location>
        <begin position="1"/>
        <end position="28"/>
    </location>
</feature>
<dbReference type="AlphaFoldDB" id="U6K4W9"/>
<dbReference type="Gene3D" id="3.40.50.300">
    <property type="entry name" value="P-loop containing nucleotide triphosphate hydrolases"/>
    <property type="match status" value="4"/>
</dbReference>
<sequence>MLVGSPATGKTSAVKCLILALELQQAAAALTAEPPAPLTEGSNQAGDEPCLQSGFNRSPENVQCTDEKAEQRHSNNFGKNTESSKGARCIAHRIFPKALDVEELYGSLDPTTREWRGGALEQAGWVENLNTVLDDNKKLCLSSGEVILLSPQTALLFEVTDLRCASPATVSRCGMVYIHQDVPQWKSLLHSWSRYSPTAKQLGDAVVEDVAQTICECCEICIAFLAKCNGGPLRMSPSWMVMNVLRLFDALVAQILEPAQRGEGSVADLLEQSLEGALVFALLWGTGGALPASERPAFDVAFRNLHSGRFDVLEQMGLLTGGHNSSTEDVDQTRRQKQARRFNHHLPPTGSCFDVFWDVQQKKWHPWASLPMLPDVRKGTSMTAAALQHVLIETPETALLNYFLNLVSAPGKAPFLLIGEAGGGKSKCMIQMLQGMAAESQQKLIQQLKNQEASAAQQTRKGLSAGSESLPVTANGKPDAFAFLALSLTGAATPNAVQQWLEGRLEKSHSAGLRPVGFRRCVLLLDDVHLPPTEESGAQPVGELVRQLLECGGWNKGGAWKFQPVEGLTLTATRRILQQQQQHNERLARHFFPLTGAPYSTESIQTILNQLLLIRFDSCADPVVEGLKKVSALTANLYRQLQQRLPLRPSRWMQQWTPRDCWRVVQRLGFLNPVGLQSQHQLLRCWLHEVRRVFEDRTANTPDLEILSGSISDLLRETAGFTLTDLDPPKEGPLLFAFREPEAAATAGTGQTSTAAEDCILGSRVYDRVTPVEAHQMCAAALEQYTLLHPNKPLSLVLFPQAVEHALRCMNTFLQPQGHMLLLGVGGSGRRSCARLAAFLAGFAVVEPHGLSYPVAVSEWQEDIKSTILAAGVLKKPQLLLVPAEHLTHDDIAAHVCTMLQLRELPDVFTPDEKVSNR</sequence>
<evidence type="ECO:0000313" key="5">
    <source>
        <dbReference type="EMBL" id="CDJ32744.1"/>
    </source>
</evidence>
<feature type="chain" id="PRO_5004671217" evidence="2">
    <location>
        <begin position="29"/>
        <end position="918"/>
    </location>
</feature>
<keyword evidence="6" id="KW-1185">Reference proteome</keyword>
<reference evidence="5" key="1">
    <citation type="submission" date="2013-10" db="EMBL/GenBank/DDBJ databases">
        <title>Genomic analysis of the causative agents of coccidiosis in chickens.</title>
        <authorList>
            <person name="Reid A.J."/>
            <person name="Blake D."/>
            <person name="Billington K."/>
            <person name="Browne H."/>
            <person name="Dunn M."/>
            <person name="Hung S."/>
            <person name="Kawahara F."/>
            <person name="Miranda-Saavedra D."/>
            <person name="Mourier T."/>
            <person name="Nagra H."/>
            <person name="Otto T.D."/>
            <person name="Rawlings N."/>
            <person name="Sanchez A."/>
            <person name="Sanders M."/>
            <person name="Subramaniam C."/>
            <person name="Tay Y."/>
            <person name="Dear P."/>
            <person name="Doerig C."/>
            <person name="Gruber A."/>
            <person name="Parkinson J."/>
            <person name="Shirley M."/>
            <person name="Wan K.L."/>
            <person name="Berriman M."/>
            <person name="Tomley F."/>
            <person name="Pain A."/>
        </authorList>
    </citation>
    <scope>NUCLEOTIDE SEQUENCE [LARGE SCALE GENOMIC DNA]</scope>
    <source>
        <strain evidence="5">Houghton</strain>
    </source>
</reference>
<evidence type="ECO:0000256" key="1">
    <source>
        <dbReference type="SAM" id="MobiDB-lite"/>
    </source>
</evidence>
<dbReference type="VEuPathDB" id="ToxoDB:EMH_0077410"/>
<dbReference type="InterPro" id="IPR024317">
    <property type="entry name" value="Dynein_heavy_chain_D4_dom"/>
</dbReference>
<dbReference type="InterPro" id="IPR041466">
    <property type="entry name" value="Dynein_AAA5_ext"/>
</dbReference>
<dbReference type="PANTHER" id="PTHR45703">
    <property type="entry name" value="DYNEIN HEAVY CHAIN"/>
    <property type="match status" value="1"/>
</dbReference>
<dbReference type="Proteomes" id="UP000030744">
    <property type="component" value="Unassembled WGS sequence"/>
</dbReference>
<dbReference type="Pfam" id="PF12775">
    <property type="entry name" value="AAA_7"/>
    <property type="match status" value="2"/>
</dbReference>
<dbReference type="Gene3D" id="1.10.472.130">
    <property type="match status" value="1"/>
</dbReference>
<dbReference type="Gene3D" id="1.20.920.30">
    <property type="match status" value="1"/>
</dbReference>
<name>U6K4W9_9EIME</name>
<dbReference type="GO" id="GO:0007018">
    <property type="term" value="P:microtubule-based movement"/>
    <property type="evidence" value="ECO:0007669"/>
    <property type="project" value="InterPro"/>
</dbReference>
<feature type="compositionally biased region" description="Polar residues" evidence="1">
    <location>
        <begin position="74"/>
        <end position="83"/>
    </location>
</feature>
<gene>
    <name evidence="5" type="ORF">EMH_0077410</name>
</gene>
<dbReference type="Pfam" id="PF12780">
    <property type="entry name" value="AAA_8"/>
    <property type="match status" value="1"/>
</dbReference>
<dbReference type="Pfam" id="PF17852">
    <property type="entry name" value="Dynein_AAA_lid"/>
    <property type="match status" value="1"/>
</dbReference>